<comment type="caution">
    <text evidence="1">The sequence shown here is derived from an EMBL/GenBank/DDBJ whole genome shotgun (WGS) entry which is preliminary data.</text>
</comment>
<dbReference type="Proteomes" id="UP000094065">
    <property type="component" value="Unassembled WGS sequence"/>
</dbReference>
<proteinExistence type="predicted"/>
<dbReference type="EMBL" id="AWGJ01000013">
    <property type="protein sequence ID" value="ODN73476.1"/>
    <property type="molecule type" value="Genomic_DNA"/>
</dbReference>
<accession>A0A1E3HCH8</accession>
<organism evidence="1 2">
    <name type="scientific">Cryptococcus amylolentus CBS 6039</name>
    <dbReference type="NCBI Taxonomy" id="1295533"/>
    <lineage>
        <taxon>Eukaryota</taxon>
        <taxon>Fungi</taxon>
        <taxon>Dikarya</taxon>
        <taxon>Basidiomycota</taxon>
        <taxon>Agaricomycotina</taxon>
        <taxon>Tremellomycetes</taxon>
        <taxon>Tremellales</taxon>
        <taxon>Cryptococcaceae</taxon>
        <taxon>Cryptococcus</taxon>
    </lineage>
</organism>
<evidence type="ECO:0000313" key="2">
    <source>
        <dbReference type="Proteomes" id="UP000094065"/>
    </source>
</evidence>
<evidence type="ECO:0000313" key="1">
    <source>
        <dbReference type="EMBL" id="ODN73476.1"/>
    </source>
</evidence>
<gene>
    <name evidence="1" type="ORF">L202_07985</name>
</gene>
<protein>
    <submittedName>
        <fullName evidence="1">Uncharacterized protein</fullName>
    </submittedName>
</protein>
<dbReference type="OrthoDB" id="10333139at2759"/>
<reference evidence="1 2" key="1">
    <citation type="submission" date="2016-06" db="EMBL/GenBank/DDBJ databases">
        <title>Evolution of pathogenesis and genome organization in the Tremellales.</title>
        <authorList>
            <person name="Cuomo C."/>
            <person name="Litvintseva A."/>
            <person name="Heitman J."/>
            <person name="Chen Y."/>
            <person name="Sun S."/>
            <person name="Springer D."/>
            <person name="Dromer F."/>
            <person name="Young S."/>
            <person name="Zeng Q."/>
            <person name="Chapman S."/>
            <person name="Gujja S."/>
            <person name="Saif S."/>
            <person name="Birren B."/>
        </authorList>
    </citation>
    <scope>NUCLEOTIDE SEQUENCE [LARGE SCALE GENOMIC DNA]</scope>
    <source>
        <strain evidence="1 2">CBS 6039</strain>
    </source>
</reference>
<dbReference type="RefSeq" id="XP_018989388.1">
    <property type="nucleotide sequence ID" value="XM_019142817.1"/>
</dbReference>
<sequence length="108" mass="12709">MFVIKWDEPILVRAAHSPTRRAIEFRASRKTQKTVTSVAARRQLERIIPLLAERMMDPTSEPLPARFDIFNERDRVIYQFKVICQTRRRDDVNQTRPARVVVTAVECQ</sequence>
<dbReference type="AlphaFoldDB" id="A0A1E3HCH8"/>
<dbReference type="GeneID" id="30159294"/>
<keyword evidence="2" id="KW-1185">Reference proteome</keyword>
<name>A0A1E3HCH8_9TREE</name>